<sequence length="94" mass="10658">MDTPTVEETSEGNLKRSSTVLRMVNRDSATKCSDNATSHVPIDGNHSTMVKFNSRFSPGYVCIIERLNQSLNDTARAREHKLVKEQEVIEQRHN</sequence>
<dbReference type="AlphaFoldDB" id="U4L708"/>
<evidence type="ECO:0000256" key="1">
    <source>
        <dbReference type="SAM" id="MobiDB-lite"/>
    </source>
</evidence>
<dbReference type="Proteomes" id="UP000018144">
    <property type="component" value="Unassembled WGS sequence"/>
</dbReference>
<proteinExistence type="predicted"/>
<keyword evidence="3" id="KW-1185">Reference proteome</keyword>
<evidence type="ECO:0000313" key="3">
    <source>
        <dbReference type="Proteomes" id="UP000018144"/>
    </source>
</evidence>
<dbReference type="EMBL" id="HF935274">
    <property type="protein sequence ID" value="CCX05820.1"/>
    <property type="molecule type" value="Genomic_DNA"/>
</dbReference>
<reference evidence="2 3" key="1">
    <citation type="journal article" date="2013" name="PLoS Genet.">
        <title>The genome and development-dependent transcriptomes of Pyronema confluens: a window into fungal evolution.</title>
        <authorList>
            <person name="Traeger S."/>
            <person name="Altegoer F."/>
            <person name="Freitag M."/>
            <person name="Gabaldon T."/>
            <person name="Kempken F."/>
            <person name="Kumar A."/>
            <person name="Marcet-Houben M."/>
            <person name="Poggeler S."/>
            <person name="Stajich J.E."/>
            <person name="Nowrousian M."/>
        </authorList>
    </citation>
    <scope>NUCLEOTIDE SEQUENCE [LARGE SCALE GENOMIC DNA]</scope>
    <source>
        <strain evidence="3">CBS 100304</strain>
        <tissue evidence="2">Vegetative mycelium</tissue>
    </source>
</reference>
<protein>
    <submittedName>
        <fullName evidence="2">Similar to Pc13g00660 [Penicillium chrysogenum Wisconsin 54-1255] acc. no. XP_002558513</fullName>
    </submittedName>
</protein>
<evidence type="ECO:0000313" key="2">
    <source>
        <dbReference type="EMBL" id="CCX05820.1"/>
    </source>
</evidence>
<gene>
    <name evidence="2" type="ORF">PCON_05407</name>
</gene>
<feature type="region of interest" description="Disordered" evidence="1">
    <location>
        <begin position="1"/>
        <end position="20"/>
    </location>
</feature>
<accession>U4L708</accession>
<name>U4L708_PYROM</name>
<feature type="compositionally biased region" description="Polar residues" evidence="1">
    <location>
        <begin position="11"/>
        <end position="20"/>
    </location>
</feature>
<organism evidence="2 3">
    <name type="scientific">Pyronema omphalodes (strain CBS 100304)</name>
    <name type="common">Pyronema confluens</name>
    <dbReference type="NCBI Taxonomy" id="1076935"/>
    <lineage>
        <taxon>Eukaryota</taxon>
        <taxon>Fungi</taxon>
        <taxon>Dikarya</taxon>
        <taxon>Ascomycota</taxon>
        <taxon>Pezizomycotina</taxon>
        <taxon>Pezizomycetes</taxon>
        <taxon>Pezizales</taxon>
        <taxon>Pyronemataceae</taxon>
        <taxon>Pyronema</taxon>
    </lineage>
</organism>